<dbReference type="PANTHER" id="PTHR35996:SF1">
    <property type="entry name" value="OS04G0528100 PROTEIN"/>
    <property type="match status" value="1"/>
</dbReference>
<proteinExistence type="predicted"/>
<evidence type="ECO:0000256" key="2">
    <source>
        <dbReference type="SAM" id="SignalP"/>
    </source>
</evidence>
<feature type="region of interest" description="Disordered" evidence="1">
    <location>
        <begin position="121"/>
        <end position="142"/>
    </location>
</feature>
<dbReference type="OrthoDB" id="784484at2759"/>
<dbReference type="Pfam" id="PF26369">
    <property type="entry name" value="UPF0426"/>
    <property type="match status" value="1"/>
</dbReference>
<evidence type="ECO:0000313" key="3">
    <source>
        <dbReference type="EMBL" id="CAA7403406.1"/>
    </source>
</evidence>
<feature type="chain" id="PRO_5029860211" evidence="2">
    <location>
        <begin position="26"/>
        <end position="142"/>
    </location>
</feature>
<name>A0A7I8L1E1_SPIIN</name>
<feature type="signal peptide" evidence="2">
    <location>
        <begin position="1"/>
        <end position="25"/>
    </location>
</feature>
<reference evidence="3" key="1">
    <citation type="submission" date="2020-02" db="EMBL/GenBank/DDBJ databases">
        <authorList>
            <person name="Scholz U."/>
            <person name="Mascher M."/>
            <person name="Fiebig A."/>
        </authorList>
    </citation>
    <scope>NUCLEOTIDE SEQUENCE</scope>
</reference>
<dbReference type="EMBL" id="LR746273">
    <property type="protein sequence ID" value="CAA7403406.1"/>
    <property type="molecule type" value="Genomic_DNA"/>
</dbReference>
<evidence type="ECO:0000313" key="4">
    <source>
        <dbReference type="Proteomes" id="UP000663760"/>
    </source>
</evidence>
<keyword evidence="4" id="KW-1185">Reference proteome</keyword>
<keyword evidence="2" id="KW-0732">Signal</keyword>
<organism evidence="3 4">
    <name type="scientific">Spirodela intermedia</name>
    <name type="common">Intermediate duckweed</name>
    <dbReference type="NCBI Taxonomy" id="51605"/>
    <lineage>
        <taxon>Eukaryota</taxon>
        <taxon>Viridiplantae</taxon>
        <taxon>Streptophyta</taxon>
        <taxon>Embryophyta</taxon>
        <taxon>Tracheophyta</taxon>
        <taxon>Spermatophyta</taxon>
        <taxon>Magnoliopsida</taxon>
        <taxon>Liliopsida</taxon>
        <taxon>Araceae</taxon>
        <taxon>Lemnoideae</taxon>
        <taxon>Spirodela</taxon>
    </lineage>
</organism>
<accession>A0A7I8L1E1</accession>
<dbReference type="Proteomes" id="UP000663760">
    <property type="component" value="Chromosome 10"/>
</dbReference>
<dbReference type="AlphaFoldDB" id="A0A7I8L1E1"/>
<gene>
    <name evidence="3" type="ORF">SI8410_10014084</name>
</gene>
<dbReference type="InterPro" id="IPR040278">
    <property type="entry name" value="UPF0426"/>
</dbReference>
<dbReference type="PANTHER" id="PTHR35996">
    <property type="entry name" value="OSJNBA0038O10.25 PROTEIN"/>
    <property type="match status" value="1"/>
</dbReference>
<protein>
    <submittedName>
        <fullName evidence="3">Uncharacterized protein</fullName>
    </submittedName>
</protein>
<evidence type="ECO:0000256" key="1">
    <source>
        <dbReference type="SAM" id="MobiDB-lite"/>
    </source>
</evidence>
<sequence>MGAAHGSPTSPPPFILSLLFPRAWFSFLQVSLIGRQHELQWKKKCPTNLLPVPSLPSAGRRSGAVRAQAFFNPLDDPIFKEALKEPVAFMGGVFAGLLRLDLKEEPLKDWIAKTAEAAGTTVEELTGDLEPDEDSPQEIEIE</sequence>
<feature type="compositionally biased region" description="Acidic residues" evidence="1">
    <location>
        <begin position="125"/>
        <end position="142"/>
    </location>
</feature>